<dbReference type="SUPFAM" id="SSF56024">
    <property type="entry name" value="Phospholipase D/nuclease"/>
    <property type="match status" value="2"/>
</dbReference>
<dbReference type="InterPro" id="IPR036249">
    <property type="entry name" value="Thioredoxin-like_sf"/>
</dbReference>
<evidence type="ECO:0000256" key="2">
    <source>
        <dbReference type="SAM" id="MobiDB-lite"/>
    </source>
</evidence>
<gene>
    <name evidence="5" type="ORF">GEV33_008775</name>
</gene>
<dbReference type="EMBL" id="JABDTM020024722">
    <property type="protein sequence ID" value="KAH0814021.1"/>
    <property type="molecule type" value="Genomic_DNA"/>
</dbReference>
<dbReference type="InterPro" id="IPR046374">
    <property type="entry name" value="PDI_a_PDIR"/>
</dbReference>
<dbReference type="SUPFAM" id="SSF52833">
    <property type="entry name" value="Thioredoxin-like"/>
    <property type="match status" value="5"/>
</dbReference>
<comment type="similarity">
    <text evidence="1">Belongs to the phospholipase D family.</text>
</comment>
<dbReference type="Gene3D" id="3.30.870.10">
    <property type="entry name" value="Endonuclease Chain A"/>
    <property type="match status" value="2"/>
</dbReference>
<dbReference type="GO" id="GO:0003756">
    <property type="term" value="F:protein disulfide isomerase activity"/>
    <property type="evidence" value="ECO:0007669"/>
    <property type="project" value="InterPro"/>
</dbReference>
<dbReference type="InterPro" id="IPR013766">
    <property type="entry name" value="Thioredoxin_domain"/>
</dbReference>
<evidence type="ECO:0000259" key="4">
    <source>
        <dbReference type="PROSITE" id="PS51352"/>
    </source>
</evidence>
<evidence type="ECO:0000313" key="6">
    <source>
        <dbReference type="Proteomes" id="UP000719412"/>
    </source>
</evidence>
<dbReference type="SMART" id="SM00155">
    <property type="entry name" value="PLDc"/>
    <property type="match status" value="2"/>
</dbReference>
<feature type="domain" description="PLD phosphodiesterase" evidence="3">
    <location>
        <begin position="385"/>
        <end position="412"/>
    </location>
</feature>
<evidence type="ECO:0000313" key="5">
    <source>
        <dbReference type="EMBL" id="KAH0814021.1"/>
    </source>
</evidence>
<dbReference type="Pfam" id="PF00614">
    <property type="entry name" value="PLDc"/>
    <property type="match status" value="2"/>
</dbReference>
<dbReference type="PROSITE" id="PS00194">
    <property type="entry name" value="THIOREDOXIN_1"/>
    <property type="match status" value="1"/>
</dbReference>
<dbReference type="InterPro" id="IPR032803">
    <property type="entry name" value="PLDc_3"/>
</dbReference>
<sequence>MSTIFVPASKSMDEHPVRYVKVRRTHANVAAGVKMPHFWDYFGRSPSKQRNLQDGLFQIASQTCNLLVQVNNTNNISYGNGTTNIHLNDISIPTRPEAPILQSETDREQLLVLIPSARKTSKFKPGNLGKRLSVMIGVDMMGWTNEGNYDGGLGLGTKHNHKWYNDFTMRKGDSFVELRAKTVLEDHAPPHDEDNHLWGHGYTQSECDGSPVRKWGQKNKWCRPSCIPISLICILIFLVVLLPLLDHAAEHSPDELDGALPESCINTCSLSLVESIPEGLVYNDTPATHPSTFDTWFNLIVSAESTIEIASFYWTLRQSEVYPDPSSVKGEIIFQALLKAGTDRKIAIKIAQNAPTQDNPNVDTEVLVKRKAAQVRSLNFAKLLGGGVLHTKFWIVDRKHVYLGSANMDWRSLTQTKKCGYDQVQNRWAGTVHDDVDDTCEATISIIQIAPVKELGLLINNCTCLAEDLGKVFDVYWTLGQQGAKIPDHWPSNLSTSINMNTPMNLTLNNETFQTFISSSPPPFNPTGRTNDIDALVNVIRHAEKFIYIAVMDYFPLTIYSPRMRFWPTIDDALKTAAIEHHVKVRMLISWWNHSRPSEDNFLKSIASISQAYPRVSVEVRRFVVPSDAEQRKIPYARVNHNKYMVTDNTAYIGTSNWSGDYFIDTAGVAFVLHDPVYDRNVSQSTLRSDLQAVFERDWFSNYSQPLKVNMKNLSKICLLLLVLQFNVYSTKDSKNAVVDNVYDIKDFKKIIRTKTNVLVCYTSSIKQTAQVIKVFREAADVIKGQGTMVLMDCSGESKKICKKLKITPDPYILKHYKNGEFNRDYDRRYTVSSMVNFMRDPTGDLPWEEDATANDVMHVSDAETLAKYIRQESKPLMVMFYAPWCGFCKTLKPEYVAAAKELKGHSVLAAIDVNKPENAVIRTLYNITGFPTLLYYKNGVMKYQYEGDNKRQAIISFMKNPTKPVKVKEQEWSEVDSEVVHLTTSNFDPVVKEEASLLVMFYAPWCGHCKKIKPEYERAAARLKTDGIPGMMAAVDATKETSIADRFSVKGYPTIKYFTYGEHKFDINLREASKIVEFMRNPKEPPPPPPPEKPWSEEESQVVHLTDETFNSFLKKKRHVLAIFYAPWCGHCKKAKPEFTKAAEHFKDDPKVEFAAVDCTSYQSVCAANEVTGYPTIKYFSYLNKNVKAYNSGRTEEDFVAFMSDPDMGGQQTPPSLVPQLTDTTFEQDVASKAAVLVMFYAPWCKQCKEIKPNYHKAATELKSDAFDCHLAAVDCSSNPIVTDKYDISVFPTFKLFLNGKFAADYTGKTTKDDIKQFVAEVKNRENKEL</sequence>
<dbReference type="Proteomes" id="UP000719412">
    <property type="component" value="Unassembled WGS sequence"/>
</dbReference>
<dbReference type="Gene3D" id="3.40.30.10">
    <property type="entry name" value="Glutaredoxin"/>
    <property type="match status" value="5"/>
</dbReference>
<dbReference type="InterPro" id="IPR001736">
    <property type="entry name" value="PLipase_D/transphosphatidylase"/>
</dbReference>
<dbReference type="PANTHER" id="PTHR10185">
    <property type="entry name" value="PHOSPHOLIPASE D - RELATED"/>
    <property type="match status" value="1"/>
</dbReference>
<dbReference type="CDD" id="cd09106">
    <property type="entry name" value="PLDc_vPLD3_4_5_like_1"/>
    <property type="match status" value="1"/>
</dbReference>
<dbReference type="InterPro" id="IPR050874">
    <property type="entry name" value="Diverse_PLD-related"/>
</dbReference>
<evidence type="ECO:0000259" key="3">
    <source>
        <dbReference type="PROSITE" id="PS50035"/>
    </source>
</evidence>
<feature type="domain" description="Thioredoxin" evidence="4">
    <location>
        <begin position="835"/>
        <end position="964"/>
    </location>
</feature>
<dbReference type="Pfam" id="PF13918">
    <property type="entry name" value="PLDc_3"/>
    <property type="match status" value="1"/>
</dbReference>
<dbReference type="InterPro" id="IPR017937">
    <property type="entry name" value="Thioredoxin_CS"/>
</dbReference>
<feature type="region of interest" description="Disordered" evidence="2">
    <location>
        <begin position="1080"/>
        <end position="1102"/>
    </location>
</feature>
<dbReference type="CDD" id="cd02997">
    <property type="entry name" value="PDI_a_PDIR"/>
    <property type="match status" value="3"/>
</dbReference>
<feature type="domain" description="Thioredoxin" evidence="4">
    <location>
        <begin position="1229"/>
        <end position="1325"/>
    </location>
</feature>
<comment type="caution">
    <text evidence="5">The sequence shown here is derived from an EMBL/GenBank/DDBJ whole genome shotgun (WGS) entry which is preliminary data.</text>
</comment>
<feature type="domain" description="Thioredoxin" evidence="4">
    <location>
        <begin position="1083"/>
        <end position="1228"/>
    </location>
</feature>
<feature type="domain" description="Thioredoxin" evidence="4">
    <location>
        <begin position="970"/>
        <end position="1082"/>
    </location>
</feature>
<proteinExistence type="inferred from homology"/>
<evidence type="ECO:0000256" key="1">
    <source>
        <dbReference type="ARBA" id="ARBA00008664"/>
    </source>
</evidence>
<dbReference type="PANTHER" id="PTHR10185:SF17">
    <property type="entry name" value="GM01519P-RELATED"/>
    <property type="match status" value="1"/>
</dbReference>
<feature type="domain" description="PLD phosphodiesterase" evidence="3">
    <location>
        <begin position="636"/>
        <end position="662"/>
    </location>
</feature>
<protein>
    <recommendedName>
        <fullName evidence="7">Protein disulfide-isomerase A5</fullName>
    </recommendedName>
</protein>
<feature type="compositionally biased region" description="Pro residues" evidence="2">
    <location>
        <begin position="1085"/>
        <end position="1094"/>
    </location>
</feature>
<reference evidence="5" key="2">
    <citation type="submission" date="2021-08" db="EMBL/GenBank/DDBJ databases">
        <authorList>
            <person name="Eriksson T."/>
        </authorList>
    </citation>
    <scope>NUCLEOTIDE SEQUENCE</scope>
    <source>
        <strain evidence="5">Stoneville</strain>
        <tissue evidence="5">Whole head</tissue>
    </source>
</reference>
<dbReference type="PROSITE" id="PS50035">
    <property type="entry name" value="PLD"/>
    <property type="match status" value="2"/>
</dbReference>
<dbReference type="Pfam" id="PF00085">
    <property type="entry name" value="Thioredoxin"/>
    <property type="match status" value="4"/>
</dbReference>
<reference evidence="5" key="1">
    <citation type="journal article" date="2020" name="J Insects Food Feed">
        <title>The yellow mealworm (Tenebrio molitor) genome: a resource for the emerging insects as food and feed industry.</title>
        <authorList>
            <person name="Eriksson T."/>
            <person name="Andere A."/>
            <person name="Kelstrup H."/>
            <person name="Emery V."/>
            <person name="Picard C."/>
        </authorList>
    </citation>
    <scope>NUCLEOTIDE SEQUENCE</scope>
    <source>
        <strain evidence="5">Stoneville</strain>
        <tissue evidence="5">Whole head</tissue>
    </source>
</reference>
<organism evidence="5 6">
    <name type="scientific">Tenebrio molitor</name>
    <name type="common">Yellow mealworm beetle</name>
    <dbReference type="NCBI Taxonomy" id="7067"/>
    <lineage>
        <taxon>Eukaryota</taxon>
        <taxon>Metazoa</taxon>
        <taxon>Ecdysozoa</taxon>
        <taxon>Arthropoda</taxon>
        <taxon>Hexapoda</taxon>
        <taxon>Insecta</taxon>
        <taxon>Pterygota</taxon>
        <taxon>Neoptera</taxon>
        <taxon>Endopterygota</taxon>
        <taxon>Coleoptera</taxon>
        <taxon>Polyphaga</taxon>
        <taxon>Cucujiformia</taxon>
        <taxon>Tenebrionidae</taxon>
        <taxon>Tenebrio</taxon>
    </lineage>
</organism>
<dbReference type="PROSITE" id="PS51352">
    <property type="entry name" value="THIOREDOXIN_2"/>
    <property type="match status" value="4"/>
</dbReference>
<evidence type="ECO:0008006" key="7">
    <source>
        <dbReference type="Google" id="ProtNLM"/>
    </source>
</evidence>
<keyword evidence="6" id="KW-1185">Reference proteome</keyword>
<name>A0A8J6HG23_TENMO</name>
<dbReference type="CDD" id="cd09107">
    <property type="entry name" value="PLDc_vPLD3_4_5_like_2"/>
    <property type="match status" value="1"/>
</dbReference>
<accession>A0A8J6HG23</accession>